<comment type="caution">
    <text evidence="2">The sequence shown here is derived from an EMBL/GenBank/DDBJ whole genome shotgun (WGS) entry which is preliminary data.</text>
</comment>
<protein>
    <submittedName>
        <fullName evidence="2">Uncharacterized protein</fullName>
    </submittedName>
</protein>
<evidence type="ECO:0000313" key="3">
    <source>
        <dbReference type="Proteomes" id="UP000535078"/>
    </source>
</evidence>
<evidence type="ECO:0000313" key="2">
    <source>
        <dbReference type="EMBL" id="NJB89494.1"/>
    </source>
</evidence>
<proteinExistence type="predicted"/>
<name>A0A7X6B8P0_9SPHN</name>
<gene>
    <name evidence="2" type="ORF">GGR90_001669</name>
</gene>
<keyword evidence="3" id="KW-1185">Reference proteome</keyword>
<reference evidence="2 3" key="1">
    <citation type="submission" date="2020-03" db="EMBL/GenBank/DDBJ databases">
        <title>Genomic Encyclopedia of Type Strains, Phase IV (KMG-IV): sequencing the most valuable type-strain genomes for metagenomic binning, comparative biology and taxonomic classification.</title>
        <authorList>
            <person name="Goeker M."/>
        </authorList>
    </citation>
    <scope>NUCLEOTIDE SEQUENCE [LARGE SCALE GENOMIC DNA]</scope>
    <source>
        <strain evidence="2 3">DSM 25229</strain>
    </source>
</reference>
<feature type="region of interest" description="Disordered" evidence="1">
    <location>
        <begin position="73"/>
        <end position="120"/>
    </location>
</feature>
<dbReference type="EMBL" id="JAATIT010000002">
    <property type="protein sequence ID" value="NJB89494.1"/>
    <property type="molecule type" value="Genomic_DNA"/>
</dbReference>
<sequence>MHTHEEFGALIGKSLVEAETSADVPRVAAAQFVGALMAEHPSVKLPALLANVDVRQWMNDARVSESMLRTALTDARKTSRESARPKDVVRVPPRLRKKVKGDGDTKASAKANAPQSGAQDTYVVQNLPLDLL</sequence>
<dbReference type="AlphaFoldDB" id="A0A7X6B8P0"/>
<accession>A0A7X6B8P0</accession>
<organism evidence="2 3">
    <name type="scientific">Sphingopyxis italica</name>
    <dbReference type="NCBI Taxonomy" id="1129133"/>
    <lineage>
        <taxon>Bacteria</taxon>
        <taxon>Pseudomonadati</taxon>
        <taxon>Pseudomonadota</taxon>
        <taxon>Alphaproteobacteria</taxon>
        <taxon>Sphingomonadales</taxon>
        <taxon>Sphingomonadaceae</taxon>
        <taxon>Sphingopyxis</taxon>
    </lineage>
</organism>
<evidence type="ECO:0000256" key="1">
    <source>
        <dbReference type="SAM" id="MobiDB-lite"/>
    </source>
</evidence>
<dbReference type="Proteomes" id="UP000535078">
    <property type="component" value="Unassembled WGS sequence"/>
</dbReference>
<feature type="compositionally biased region" description="Basic and acidic residues" evidence="1">
    <location>
        <begin position="74"/>
        <end position="89"/>
    </location>
</feature>
<dbReference type="RefSeq" id="WP_167920979.1">
    <property type="nucleotide sequence ID" value="NZ_JAATIT010000002.1"/>
</dbReference>